<dbReference type="InterPro" id="IPR029068">
    <property type="entry name" value="Glyas_Bleomycin-R_OHBP_Dase"/>
</dbReference>
<dbReference type="EMBL" id="FONZ01000001">
    <property type="protein sequence ID" value="SFE79256.1"/>
    <property type="molecule type" value="Genomic_DNA"/>
</dbReference>
<dbReference type="PANTHER" id="PTHR33990">
    <property type="entry name" value="PROTEIN YJDN-RELATED"/>
    <property type="match status" value="1"/>
</dbReference>
<dbReference type="PANTHER" id="PTHR33990:SF1">
    <property type="entry name" value="PROTEIN YJDN"/>
    <property type="match status" value="1"/>
</dbReference>
<organism evidence="1 2">
    <name type="scientific">Flavimobilis marinus</name>
    <dbReference type="NCBI Taxonomy" id="285351"/>
    <lineage>
        <taxon>Bacteria</taxon>
        <taxon>Bacillati</taxon>
        <taxon>Actinomycetota</taxon>
        <taxon>Actinomycetes</taxon>
        <taxon>Micrococcales</taxon>
        <taxon>Jonesiaceae</taxon>
        <taxon>Flavimobilis</taxon>
    </lineage>
</organism>
<dbReference type="AlphaFoldDB" id="A0A1I2DFD8"/>
<keyword evidence="2" id="KW-1185">Reference proteome</keyword>
<dbReference type="Proteomes" id="UP000198520">
    <property type="component" value="Unassembled WGS sequence"/>
</dbReference>
<dbReference type="STRING" id="285351.SAMN04488035_0540"/>
<gene>
    <name evidence="1" type="ORF">SAMN04488035_0540</name>
</gene>
<dbReference type="Gene3D" id="3.10.180.10">
    <property type="entry name" value="2,3-Dihydroxybiphenyl 1,2-Dioxygenase, domain 1"/>
    <property type="match status" value="1"/>
</dbReference>
<reference evidence="2" key="1">
    <citation type="submission" date="2016-10" db="EMBL/GenBank/DDBJ databases">
        <authorList>
            <person name="Varghese N."/>
            <person name="Submissions S."/>
        </authorList>
    </citation>
    <scope>NUCLEOTIDE SEQUENCE [LARGE SCALE GENOMIC DNA]</scope>
    <source>
        <strain evidence="2">DSM 19083</strain>
    </source>
</reference>
<name>A0A1I2DFD8_9MICO</name>
<sequence>MTAPTPYLHLPGTARAALTFYGRVFGCGVELHTLEEFGRTDGAPDAIAHGQLVDGPVSLYAADANPDDAPLFRGVMLALLGAAPSGTLRAWFAALAEGGEIVDDLQSRPWGAWDGQVVDAFGVHWLIGFEVDAEA</sequence>
<evidence type="ECO:0000313" key="2">
    <source>
        <dbReference type="Proteomes" id="UP000198520"/>
    </source>
</evidence>
<accession>A0A1I2DFD8</accession>
<dbReference type="SUPFAM" id="SSF54593">
    <property type="entry name" value="Glyoxalase/Bleomycin resistance protein/Dihydroxybiphenyl dioxygenase"/>
    <property type="match status" value="1"/>
</dbReference>
<proteinExistence type="predicted"/>
<dbReference type="OrthoDB" id="9795306at2"/>
<dbReference type="RefSeq" id="WP_093374805.1">
    <property type="nucleotide sequence ID" value="NZ_BNAN01000001.1"/>
</dbReference>
<evidence type="ECO:0000313" key="1">
    <source>
        <dbReference type="EMBL" id="SFE79256.1"/>
    </source>
</evidence>
<protein>
    <submittedName>
        <fullName evidence="1">PhnB protein</fullName>
    </submittedName>
</protein>